<dbReference type="OrthoDB" id="8021018at2"/>
<keyword evidence="2" id="KW-0732">Signal</keyword>
<feature type="compositionally biased region" description="Low complexity" evidence="1">
    <location>
        <begin position="50"/>
        <end position="59"/>
    </location>
</feature>
<evidence type="ECO:0000313" key="4">
    <source>
        <dbReference type="EMBL" id="TXL69272.1"/>
    </source>
</evidence>
<dbReference type="Proteomes" id="UP000321638">
    <property type="component" value="Unassembled WGS sequence"/>
</dbReference>
<feature type="chain" id="PRO_5022973468" evidence="2">
    <location>
        <begin position="27"/>
        <end position="168"/>
    </location>
</feature>
<dbReference type="Gene3D" id="2.30.30.240">
    <property type="entry name" value="PRC-barrel domain"/>
    <property type="match status" value="1"/>
</dbReference>
<dbReference type="Pfam" id="PF05239">
    <property type="entry name" value="PRC"/>
    <property type="match status" value="1"/>
</dbReference>
<dbReference type="InterPro" id="IPR011033">
    <property type="entry name" value="PRC_barrel-like_sf"/>
</dbReference>
<reference evidence="4 5" key="1">
    <citation type="submission" date="2019-06" db="EMBL/GenBank/DDBJ databases">
        <title>New taxonomy in bacterial strain CC-CFT640, isolated from vineyard.</title>
        <authorList>
            <person name="Lin S.-Y."/>
            <person name="Tsai C.-F."/>
            <person name="Young C.-C."/>
        </authorList>
    </citation>
    <scope>NUCLEOTIDE SEQUENCE [LARGE SCALE GENOMIC DNA]</scope>
    <source>
        <strain evidence="4 5">CC-CFT640</strain>
    </source>
</reference>
<keyword evidence="5" id="KW-1185">Reference proteome</keyword>
<feature type="compositionally biased region" description="Pro residues" evidence="1">
    <location>
        <begin position="32"/>
        <end position="49"/>
    </location>
</feature>
<feature type="region of interest" description="Disordered" evidence="1">
    <location>
        <begin position="25"/>
        <end position="59"/>
    </location>
</feature>
<evidence type="ECO:0000259" key="3">
    <source>
        <dbReference type="Pfam" id="PF05239"/>
    </source>
</evidence>
<proteinExistence type="predicted"/>
<dbReference type="InterPro" id="IPR027275">
    <property type="entry name" value="PRC-brl_dom"/>
</dbReference>
<protein>
    <submittedName>
        <fullName evidence="4">PRC-barrel domain containing protein</fullName>
    </submittedName>
</protein>
<dbReference type="RefSeq" id="WP_147852573.1">
    <property type="nucleotide sequence ID" value="NZ_VDUZ01000091.1"/>
</dbReference>
<evidence type="ECO:0000313" key="5">
    <source>
        <dbReference type="Proteomes" id="UP000321638"/>
    </source>
</evidence>
<sequence>MDTKPAVVAVAAILIVLAMASPPLRAQSKPEGTPPPAVPPVAPNVPPTPGSEGTGSPSITVLDTQEVQGILGREVRSAADENMGRIVDVIVDVEGRARAAIIDFGGFLGVGSRKIAVDWKALHFIPTASKRYRVILELTREQVKPAPEYKEGKPVIILGPTGNLEPFP</sequence>
<dbReference type="PANTHER" id="PTHR36505">
    <property type="entry name" value="BLR1072 PROTEIN"/>
    <property type="match status" value="1"/>
</dbReference>
<evidence type="ECO:0000256" key="2">
    <source>
        <dbReference type="SAM" id="SignalP"/>
    </source>
</evidence>
<name>A0A5C8P7R2_9HYPH</name>
<dbReference type="AlphaFoldDB" id="A0A5C8P7R2"/>
<evidence type="ECO:0000256" key="1">
    <source>
        <dbReference type="SAM" id="MobiDB-lite"/>
    </source>
</evidence>
<feature type="signal peptide" evidence="2">
    <location>
        <begin position="1"/>
        <end position="26"/>
    </location>
</feature>
<dbReference type="SUPFAM" id="SSF50346">
    <property type="entry name" value="PRC-barrel domain"/>
    <property type="match status" value="1"/>
</dbReference>
<gene>
    <name evidence="4" type="ORF">FHP25_39765</name>
</gene>
<feature type="domain" description="PRC-barrel" evidence="3">
    <location>
        <begin position="70"/>
        <end position="129"/>
    </location>
</feature>
<dbReference type="PANTHER" id="PTHR36505:SF1">
    <property type="entry name" value="BLR1072 PROTEIN"/>
    <property type="match status" value="1"/>
</dbReference>
<accession>A0A5C8P7R2</accession>
<comment type="caution">
    <text evidence="4">The sequence shown here is derived from an EMBL/GenBank/DDBJ whole genome shotgun (WGS) entry which is preliminary data.</text>
</comment>
<dbReference type="EMBL" id="VDUZ01000091">
    <property type="protein sequence ID" value="TXL69272.1"/>
    <property type="molecule type" value="Genomic_DNA"/>
</dbReference>
<organism evidence="4 5">
    <name type="scientific">Vineibacter terrae</name>
    <dbReference type="NCBI Taxonomy" id="2586908"/>
    <lineage>
        <taxon>Bacteria</taxon>
        <taxon>Pseudomonadati</taxon>
        <taxon>Pseudomonadota</taxon>
        <taxon>Alphaproteobacteria</taxon>
        <taxon>Hyphomicrobiales</taxon>
        <taxon>Vineibacter</taxon>
    </lineage>
</organism>